<dbReference type="AlphaFoldDB" id="A0A7G8BKF5"/>
<name>A0A7G8BKF5_9BACT</name>
<dbReference type="EMBL" id="CP060394">
    <property type="protein sequence ID" value="QNI33025.1"/>
    <property type="molecule type" value="Genomic_DNA"/>
</dbReference>
<sequence length="266" mass="29391">MARAARLVRLICWNDELAQQYAKEIAKLGYQVEASSLRGSSAFVTHFRSLNPAVVAIDLDRLPSHGREVAIVLRGSRTTRHIPIVFAGGVDEKVARLRAELPDAIFTSWQKIAGALKKAIVSSPLEPVQPTPHMERWHDSALTRKLGISPKMQVALIGGAEDGMEEIIGELPEGTSLNHRIVAGTQLVLYVVHSLRELDAAADHAQAHLPEGTSFWIIHPKTTAKLRSDFNQNDVREVGLARGFVDYKVCAVDAQWSGLKFARRKR</sequence>
<dbReference type="Proteomes" id="UP000515312">
    <property type="component" value="Chromosome"/>
</dbReference>
<organism evidence="1 2">
    <name type="scientific">Alloacidobacterium dinghuense</name>
    <dbReference type="NCBI Taxonomy" id="2763107"/>
    <lineage>
        <taxon>Bacteria</taxon>
        <taxon>Pseudomonadati</taxon>
        <taxon>Acidobacteriota</taxon>
        <taxon>Terriglobia</taxon>
        <taxon>Terriglobales</taxon>
        <taxon>Acidobacteriaceae</taxon>
        <taxon>Alloacidobacterium</taxon>
    </lineage>
</organism>
<proteinExistence type="predicted"/>
<gene>
    <name evidence="1" type="ORF">H7849_03335</name>
</gene>
<keyword evidence="2" id="KW-1185">Reference proteome</keyword>
<dbReference type="KEGG" id="adin:H7849_03335"/>
<evidence type="ECO:0000313" key="2">
    <source>
        <dbReference type="Proteomes" id="UP000515312"/>
    </source>
</evidence>
<accession>A0A7G8BKF5</accession>
<dbReference type="RefSeq" id="WP_186744124.1">
    <property type="nucleotide sequence ID" value="NZ_CP060394.1"/>
</dbReference>
<protein>
    <submittedName>
        <fullName evidence="1">Uncharacterized protein</fullName>
    </submittedName>
</protein>
<reference evidence="1 2" key="1">
    <citation type="submission" date="2020-08" db="EMBL/GenBank/DDBJ databases">
        <title>Edaphobacter telluris sp. nov. and Acidobacterium dinghuensis sp. nov., two acidobacteria isolated from forest soil.</title>
        <authorList>
            <person name="Fu J."/>
            <person name="Qiu L."/>
        </authorList>
    </citation>
    <scope>NUCLEOTIDE SEQUENCE [LARGE SCALE GENOMIC DNA]</scope>
    <source>
        <strain evidence="1">4Y35</strain>
    </source>
</reference>
<evidence type="ECO:0000313" key="1">
    <source>
        <dbReference type="EMBL" id="QNI33025.1"/>
    </source>
</evidence>